<feature type="domain" description="P-type ATPase A" evidence="8">
    <location>
        <begin position="73"/>
        <end position="167"/>
    </location>
</feature>
<feature type="region of interest" description="Disordered" evidence="6">
    <location>
        <begin position="365"/>
        <end position="413"/>
    </location>
</feature>
<keyword evidence="10" id="KW-1185">Reference proteome</keyword>
<comment type="caution">
    <text evidence="9">The sequence shown here is derived from an EMBL/GenBank/DDBJ whole genome shotgun (WGS) entry which is preliminary data.</text>
</comment>
<dbReference type="InterPro" id="IPR059000">
    <property type="entry name" value="ATPase_P-type_domA"/>
</dbReference>
<dbReference type="PANTHER" id="PTHR48085:SF5">
    <property type="entry name" value="CADMIUM_ZINC-TRANSPORTING ATPASE HMA4-RELATED"/>
    <property type="match status" value="1"/>
</dbReference>
<evidence type="ECO:0000256" key="3">
    <source>
        <dbReference type="ARBA" id="ARBA00022692"/>
    </source>
</evidence>
<evidence type="ECO:0000313" key="9">
    <source>
        <dbReference type="EMBL" id="GMI01533.1"/>
    </source>
</evidence>
<evidence type="ECO:0000256" key="6">
    <source>
        <dbReference type="SAM" id="MobiDB-lite"/>
    </source>
</evidence>
<dbReference type="AlphaFoldDB" id="A0A9W7C3F9"/>
<sequence length="852" mass="92641">MFAPTFPKPYDQLEQLAMLAFFVGIYPIAAKKWDSVKRLGEWLESRATGKAKRALESIVSLMPDTANKQTISEGGKVEFVEVPAEYIDVGDIVLVKTGDKIPVDGDVIKGESVVDESSLTGESRPVKKKVKSQVFSGTINIGMAPLTVTCTATTENSTVSKLIELVEEAQANRSPTEKLVDEFAKRYTPVVVVTSFLMCTVPFFVAGKEVGMEWLYRGIVLIVIACPCALIISTPVAYVAGLAATAQKGIIIKGGVHLEALSRVKIVASDKTGTLTHGEFAVLHVDMVGKWKKKKEVFRRLAVMERDSSHPMASEHEILKGEGVQGVVGGTRMYVGNARLMERLGLLKGLDVSVLRKTKTWSKDAEPWASWPSRRSESSASSSSPTRSGPRVAASSLSPPPPPPTHKYRTPLTAKITKTLTNVRQTLTYSDAHNVLKTAGQTRPDNSLPTTDTFLQLPEYPPSSTPPLPQTLAPSSLLKSLLLPRLPQLTKSMLLRLLNTAIQILPSLLLRNILSAIETSSVQKGVRYSLFLFLTLTSKCVIENLYFTTVVNQGLHLRSQLTENLYRRTLQSSTSSTVPPSASLPPTSPPSSPPTPKSTPSGTLPSNAASTSTSSTASSRTTTTTSKLLRSSTSILSRANASRKKEVRGHLTSGIYKSLNSSVLGSTSSLILALTLISLLRSSSSIKASDIFTAVNLFNQLRFPLLFYPMLMNNFSEGYISLKRLSKALDVKGEEVCRGEEEGYWVKNVNSMHKGTEEKASEDITVENLKGGIVAVIGDVGIGKSSLCNLLVGEVSSSFIRSGSVDYYNQETWLSYGTVKETVTFGRPIDDELFNECIKVSGLLQYEHQRLP</sequence>
<feature type="region of interest" description="Disordered" evidence="6">
    <location>
        <begin position="570"/>
        <end position="631"/>
    </location>
</feature>
<gene>
    <name evidence="9" type="ORF">TrLO_g10203</name>
</gene>
<comment type="similarity">
    <text evidence="2">Belongs to the cation transport ATPase (P-type) (TC 3.A.3) family. Type IB subfamily.</text>
</comment>
<dbReference type="EMBL" id="BRXW01000035">
    <property type="protein sequence ID" value="GMI01533.1"/>
    <property type="molecule type" value="Genomic_DNA"/>
</dbReference>
<comment type="subcellular location">
    <subcellularLocation>
        <location evidence="1">Membrane</location>
    </subcellularLocation>
</comment>
<reference evidence="10" key="1">
    <citation type="journal article" date="2023" name="Commun. Biol.">
        <title>Genome analysis of Parmales, the sister group of diatoms, reveals the evolutionary specialization of diatoms from phago-mixotrophs to photoautotrophs.</title>
        <authorList>
            <person name="Ban H."/>
            <person name="Sato S."/>
            <person name="Yoshikawa S."/>
            <person name="Yamada K."/>
            <person name="Nakamura Y."/>
            <person name="Ichinomiya M."/>
            <person name="Sato N."/>
            <person name="Blanc-Mathieu R."/>
            <person name="Endo H."/>
            <person name="Kuwata A."/>
            <person name="Ogata H."/>
        </authorList>
    </citation>
    <scope>NUCLEOTIDE SEQUENCE [LARGE SCALE GENOMIC DNA]</scope>
    <source>
        <strain evidence="10">NIES 3700</strain>
    </source>
</reference>
<feature type="compositionally biased region" description="Low complexity" evidence="6">
    <location>
        <begin position="367"/>
        <end position="391"/>
    </location>
</feature>
<dbReference type="InterPro" id="IPR018303">
    <property type="entry name" value="ATPase_P-typ_P_site"/>
</dbReference>
<dbReference type="GO" id="GO:0016020">
    <property type="term" value="C:membrane"/>
    <property type="evidence" value="ECO:0007669"/>
    <property type="project" value="UniProtKB-SubCell"/>
</dbReference>
<evidence type="ECO:0000256" key="7">
    <source>
        <dbReference type="SAM" id="Phobius"/>
    </source>
</evidence>
<dbReference type="PANTHER" id="PTHR48085">
    <property type="entry name" value="CADMIUM/ZINC-TRANSPORTING ATPASE HMA2-RELATED"/>
    <property type="match status" value="1"/>
</dbReference>
<dbReference type="PROSITE" id="PS00154">
    <property type="entry name" value="ATPASE_E1_E2"/>
    <property type="match status" value="1"/>
</dbReference>
<dbReference type="GO" id="GO:0005524">
    <property type="term" value="F:ATP binding"/>
    <property type="evidence" value="ECO:0007669"/>
    <property type="project" value="InterPro"/>
</dbReference>
<evidence type="ECO:0000313" key="10">
    <source>
        <dbReference type="Proteomes" id="UP001165122"/>
    </source>
</evidence>
<dbReference type="Gene3D" id="3.40.50.1000">
    <property type="entry name" value="HAD superfamily/HAD-like"/>
    <property type="match status" value="1"/>
</dbReference>
<dbReference type="OrthoDB" id="432719at2759"/>
<dbReference type="NCBIfam" id="TIGR01494">
    <property type="entry name" value="ATPase_P-type"/>
    <property type="match status" value="1"/>
</dbReference>
<dbReference type="SUPFAM" id="SSF52540">
    <property type="entry name" value="P-loop containing nucleoside triphosphate hydrolases"/>
    <property type="match status" value="1"/>
</dbReference>
<dbReference type="InterPro" id="IPR001757">
    <property type="entry name" value="P_typ_ATPase"/>
</dbReference>
<dbReference type="SUPFAM" id="SSF81660">
    <property type="entry name" value="Metal cation-transporting ATPase, ATP-binding domain N"/>
    <property type="match status" value="1"/>
</dbReference>
<dbReference type="InterPro" id="IPR008250">
    <property type="entry name" value="ATPase_P-typ_transduc_dom_A_sf"/>
</dbReference>
<dbReference type="Pfam" id="PF00122">
    <property type="entry name" value="E1-E2_ATPase"/>
    <property type="match status" value="1"/>
</dbReference>
<feature type="compositionally biased region" description="Low complexity" evidence="6">
    <location>
        <begin position="570"/>
        <end position="581"/>
    </location>
</feature>
<dbReference type="SUPFAM" id="SSF81653">
    <property type="entry name" value="Calcium ATPase, transduction domain A"/>
    <property type="match status" value="1"/>
</dbReference>
<feature type="transmembrane region" description="Helical" evidence="7">
    <location>
        <begin position="219"/>
        <end position="244"/>
    </location>
</feature>
<dbReference type="Proteomes" id="UP001165122">
    <property type="component" value="Unassembled WGS sequence"/>
</dbReference>
<dbReference type="InterPro" id="IPR023299">
    <property type="entry name" value="ATPase_P-typ_cyto_dom_N"/>
</dbReference>
<dbReference type="Gene3D" id="3.40.1110.10">
    <property type="entry name" value="Calcium-transporting ATPase, cytoplasmic domain N"/>
    <property type="match status" value="1"/>
</dbReference>
<evidence type="ECO:0000259" key="8">
    <source>
        <dbReference type="Pfam" id="PF00122"/>
    </source>
</evidence>
<proteinExistence type="inferred from homology"/>
<dbReference type="GO" id="GO:0022857">
    <property type="term" value="F:transmembrane transporter activity"/>
    <property type="evidence" value="ECO:0007669"/>
    <property type="project" value="TreeGrafter"/>
</dbReference>
<evidence type="ECO:0000256" key="2">
    <source>
        <dbReference type="ARBA" id="ARBA00006024"/>
    </source>
</evidence>
<evidence type="ECO:0000256" key="5">
    <source>
        <dbReference type="ARBA" id="ARBA00023136"/>
    </source>
</evidence>
<organism evidence="9 10">
    <name type="scientific">Triparma laevis f. longispina</name>
    <dbReference type="NCBI Taxonomy" id="1714387"/>
    <lineage>
        <taxon>Eukaryota</taxon>
        <taxon>Sar</taxon>
        <taxon>Stramenopiles</taxon>
        <taxon>Ochrophyta</taxon>
        <taxon>Bolidophyceae</taxon>
        <taxon>Parmales</taxon>
        <taxon>Triparmaceae</taxon>
        <taxon>Triparma</taxon>
    </lineage>
</organism>
<dbReference type="FunFam" id="2.70.150.10:FF:000002">
    <property type="entry name" value="Copper-transporting ATPase 1, putative"/>
    <property type="match status" value="1"/>
</dbReference>
<dbReference type="InterPro" id="IPR051014">
    <property type="entry name" value="Cation_Transport_ATPase_IB"/>
</dbReference>
<dbReference type="GO" id="GO:0016887">
    <property type="term" value="F:ATP hydrolysis activity"/>
    <property type="evidence" value="ECO:0007669"/>
    <property type="project" value="InterPro"/>
</dbReference>
<evidence type="ECO:0000256" key="1">
    <source>
        <dbReference type="ARBA" id="ARBA00004370"/>
    </source>
</evidence>
<keyword evidence="4 7" id="KW-1133">Transmembrane helix</keyword>
<dbReference type="Gene3D" id="3.40.50.300">
    <property type="entry name" value="P-loop containing nucleotide triphosphate hydrolases"/>
    <property type="match status" value="1"/>
</dbReference>
<dbReference type="InterPro" id="IPR023214">
    <property type="entry name" value="HAD_sf"/>
</dbReference>
<dbReference type="SUPFAM" id="SSF81665">
    <property type="entry name" value="Calcium ATPase, transmembrane domain M"/>
    <property type="match status" value="1"/>
</dbReference>
<dbReference type="PRINTS" id="PR00119">
    <property type="entry name" value="CATATPASE"/>
</dbReference>
<keyword evidence="3 7" id="KW-0812">Transmembrane</keyword>
<evidence type="ECO:0000256" key="4">
    <source>
        <dbReference type="ARBA" id="ARBA00022989"/>
    </source>
</evidence>
<feature type="compositionally biased region" description="Pro residues" evidence="6">
    <location>
        <begin position="582"/>
        <end position="597"/>
    </location>
</feature>
<protein>
    <recommendedName>
        <fullName evidence="8">P-type ATPase A domain-containing protein</fullName>
    </recommendedName>
</protein>
<dbReference type="InterPro" id="IPR023298">
    <property type="entry name" value="ATPase_P-typ_TM_dom_sf"/>
</dbReference>
<dbReference type="Gene3D" id="2.70.150.10">
    <property type="entry name" value="Calcium-transporting ATPase, cytoplasmic transduction domain A"/>
    <property type="match status" value="1"/>
</dbReference>
<dbReference type="SUPFAM" id="SSF90123">
    <property type="entry name" value="ABC transporter transmembrane region"/>
    <property type="match status" value="1"/>
</dbReference>
<dbReference type="InterPro" id="IPR027417">
    <property type="entry name" value="P-loop_NTPase"/>
</dbReference>
<feature type="transmembrane region" description="Helical" evidence="7">
    <location>
        <begin position="187"/>
        <end position="207"/>
    </location>
</feature>
<accession>A0A9W7C3F9</accession>
<keyword evidence="5 7" id="KW-0472">Membrane</keyword>
<dbReference type="Gene3D" id="1.20.1560.10">
    <property type="entry name" value="ABC transporter type 1, transmembrane domain"/>
    <property type="match status" value="2"/>
</dbReference>
<dbReference type="InterPro" id="IPR036640">
    <property type="entry name" value="ABC1_TM_sf"/>
</dbReference>
<name>A0A9W7C3F9_9STRA</name>
<feature type="compositionally biased region" description="Low complexity" evidence="6">
    <location>
        <begin position="598"/>
        <end position="631"/>
    </location>
</feature>